<sequence>MKSKYSSFTILVNILLFTIFLSIFSNIISIIDKVYFLFKNISTQLNTNQSFIEIPSYSVIQLFAFIEILFMIYMLWLLFKFSKITFGDNTDLLFTKKNGKIFEALGNGFLVYSIGIISIILIKTGLENVAFFRELKAYNLNITFSEIFPLIIIAIFIRIISQLIKDGYELRKENDLTI</sequence>
<dbReference type="EMBL" id="FUYL01000002">
    <property type="protein sequence ID" value="SKB31960.1"/>
    <property type="molecule type" value="Genomic_DNA"/>
</dbReference>
<organism evidence="2 3">
    <name type="scientific">Maribacter arcticus</name>
    <dbReference type="NCBI Taxonomy" id="561365"/>
    <lineage>
        <taxon>Bacteria</taxon>
        <taxon>Pseudomonadati</taxon>
        <taxon>Bacteroidota</taxon>
        <taxon>Flavobacteriia</taxon>
        <taxon>Flavobacteriales</taxon>
        <taxon>Flavobacteriaceae</taxon>
        <taxon>Maribacter</taxon>
    </lineage>
</organism>
<feature type="transmembrane region" description="Helical" evidence="1">
    <location>
        <begin position="100"/>
        <end position="122"/>
    </location>
</feature>
<feature type="transmembrane region" description="Helical" evidence="1">
    <location>
        <begin position="12"/>
        <end position="38"/>
    </location>
</feature>
<proteinExistence type="predicted"/>
<keyword evidence="1" id="KW-1133">Transmembrane helix</keyword>
<evidence type="ECO:0000313" key="2">
    <source>
        <dbReference type="EMBL" id="SKB31960.1"/>
    </source>
</evidence>
<accession>A0A1T5AAL5</accession>
<dbReference type="Proteomes" id="UP000190339">
    <property type="component" value="Unassembled WGS sequence"/>
</dbReference>
<dbReference type="InterPro" id="IPR021354">
    <property type="entry name" value="DUF2975"/>
</dbReference>
<keyword evidence="1" id="KW-0472">Membrane</keyword>
<dbReference type="AlphaFoldDB" id="A0A1T5AAL5"/>
<keyword evidence="1" id="KW-0812">Transmembrane</keyword>
<name>A0A1T5AAL5_9FLAO</name>
<evidence type="ECO:0000313" key="3">
    <source>
        <dbReference type="Proteomes" id="UP000190339"/>
    </source>
</evidence>
<gene>
    <name evidence="2" type="ORF">SAMN05660866_00760</name>
</gene>
<reference evidence="3" key="1">
    <citation type="submission" date="2017-02" db="EMBL/GenBank/DDBJ databases">
        <authorList>
            <person name="Varghese N."/>
            <person name="Submissions S."/>
        </authorList>
    </citation>
    <scope>NUCLEOTIDE SEQUENCE [LARGE SCALE GENOMIC DNA]</scope>
    <source>
        <strain evidence="3">DSM 23546</strain>
    </source>
</reference>
<feature type="transmembrane region" description="Helical" evidence="1">
    <location>
        <begin position="58"/>
        <end position="79"/>
    </location>
</feature>
<evidence type="ECO:0008006" key="4">
    <source>
        <dbReference type="Google" id="ProtNLM"/>
    </source>
</evidence>
<protein>
    <recommendedName>
        <fullName evidence="4">DUF2975 domain-containing protein</fullName>
    </recommendedName>
</protein>
<evidence type="ECO:0000256" key="1">
    <source>
        <dbReference type="SAM" id="Phobius"/>
    </source>
</evidence>
<dbReference type="OrthoDB" id="1453966at2"/>
<dbReference type="Pfam" id="PF11188">
    <property type="entry name" value="DUF2975"/>
    <property type="match status" value="1"/>
</dbReference>
<feature type="transmembrane region" description="Helical" evidence="1">
    <location>
        <begin position="142"/>
        <end position="161"/>
    </location>
</feature>
<keyword evidence="3" id="KW-1185">Reference proteome</keyword>
<dbReference type="STRING" id="561365.SAMN05660866_00760"/>
<dbReference type="RefSeq" id="WP_079511273.1">
    <property type="nucleotide sequence ID" value="NZ_FUYL01000002.1"/>
</dbReference>